<dbReference type="PANTHER" id="PTHR42776:SF27">
    <property type="entry name" value="DIPEPTIDYL PEPTIDASE FAMILY MEMBER 6"/>
    <property type="match status" value="1"/>
</dbReference>
<dbReference type="InterPro" id="IPR001375">
    <property type="entry name" value="Peptidase_S9_cat"/>
</dbReference>
<dbReference type="SUPFAM" id="SSF82171">
    <property type="entry name" value="DPP6 N-terminal domain-like"/>
    <property type="match status" value="1"/>
</dbReference>
<organism evidence="4 5">
    <name type="scientific">Rheinheimera marina</name>
    <dbReference type="NCBI Taxonomy" id="1774958"/>
    <lineage>
        <taxon>Bacteria</taxon>
        <taxon>Pseudomonadati</taxon>
        <taxon>Pseudomonadota</taxon>
        <taxon>Gammaproteobacteria</taxon>
        <taxon>Chromatiales</taxon>
        <taxon>Chromatiaceae</taxon>
        <taxon>Rheinheimera</taxon>
    </lineage>
</organism>
<dbReference type="SUPFAM" id="SSF53474">
    <property type="entry name" value="alpha/beta-Hydrolases"/>
    <property type="match status" value="1"/>
</dbReference>
<dbReference type="InterPro" id="IPR029058">
    <property type="entry name" value="AB_hydrolase_fold"/>
</dbReference>
<dbReference type="Pfam" id="PF00326">
    <property type="entry name" value="Peptidase_S9"/>
    <property type="match status" value="1"/>
</dbReference>
<feature type="domain" description="Peptidase S9 prolyl oligopeptidase catalytic" evidence="2">
    <location>
        <begin position="321"/>
        <end position="526"/>
    </location>
</feature>
<keyword evidence="5" id="KW-1185">Reference proteome</keyword>
<protein>
    <submittedName>
        <fullName evidence="4">S9 family peptidase</fullName>
    </submittedName>
</protein>
<gene>
    <name evidence="4" type="ORF">ACFO3I_03050</name>
</gene>
<evidence type="ECO:0000259" key="2">
    <source>
        <dbReference type="Pfam" id="PF00326"/>
    </source>
</evidence>
<evidence type="ECO:0000313" key="5">
    <source>
        <dbReference type="Proteomes" id="UP001595962"/>
    </source>
</evidence>
<dbReference type="Gene3D" id="3.40.50.1820">
    <property type="entry name" value="alpha/beta hydrolase"/>
    <property type="match status" value="1"/>
</dbReference>
<dbReference type="Pfam" id="PF00930">
    <property type="entry name" value="DPPIV_N"/>
    <property type="match status" value="1"/>
</dbReference>
<dbReference type="Proteomes" id="UP001595962">
    <property type="component" value="Unassembled WGS sequence"/>
</dbReference>
<sequence length="530" mass="59177">MFTPKKAVNPVQLPGKPEQNGWAKAPIYIDTMQYRADGRGYLASGYRQLYLMSADGGTPIQLTQGEFEHGGKISWQPDGKSFYFSANRQDDKRAQAQNSEIYQLTLAEKQLKQITDRFGPDHSPALSPDGKWLAYLGYDDKKLAHQADQLYVRNLASGAVRGLTADLDRSIDSFAWAADSEQLYIQYDDAAEGKIALQPLSGKRKVLLDQLGGSSYSRPYTGGSFSVSGNGALAYTKMSAKAPAELGYFRNGSTKQLTELNKDLQLARDIGDVEEFWVTSSVDQRKLQSWLILPPNFDRSKKYPLILEIHGGPHTAYGPVFAMELQLMAAQGYVVLYSNPRGSTSYGMEFANLIHHNFPSQDYNDLMDTVDATIAKGFIDPEQLFVTGGSGGGLLTSWIVGHTNRFKAAVAVNPVINWFSFVLNADMYNYFSQYWFPAMPWENPQHYLKHSPISYVGNVKTPTMLMTGESDHRTPISETEQFYQALQLRGVETAMVRIPGASHGIHIRPSNMMAKPAYITYWFNKHKSNG</sequence>
<comment type="caution">
    <text evidence="4">The sequence shown here is derived from an EMBL/GenBank/DDBJ whole genome shotgun (WGS) entry which is preliminary data.</text>
</comment>
<keyword evidence="1" id="KW-0378">Hydrolase</keyword>
<dbReference type="InterPro" id="IPR011042">
    <property type="entry name" value="6-blade_b-propeller_TolB-like"/>
</dbReference>
<proteinExistence type="predicted"/>
<dbReference type="Gene3D" id="2.120.10.30">
    <property type="entry name" value="TolB, C-terminal domain"/>
    <property type="match status" value="1"/>
</dbReference>
<feature type="domain" description="Dipeptidylpeptidase IV N-terminal" evidence="3">
    <location>
        <begin position="44"/>
        <end position="133"/>
    </location>
</feature>
<dbReference type="PANTHER" id="PTHR42776">
    <property type="entry name" value="SERINE PEPTIDASE S9 FAMILY MEMBER"/>
    <property type="match status" value="1"/>
</dbReference>
<dbReference type="RefSeq" id="WP_377331643.1">
    <property type="nucleotide sequence ID" value="NZ_JBHSGB010000002.1"/>
</dbReference>
<evidence type="ECO:0000313" key="4">
    <source>
        <dbReference type="EMBL" id="MFC4653999.1"/>
    </source>
</evidence>
<dbReference type="InterPro" id="IPR002469">
    <property type="entry name" value="Peptidase_S9B_N"/>
</dbReference>
<accession>A0ABV9JH39</accession>
<evidence type="ECO:0000256" key="1">
    <source>
        <dbReference type="ARBA" id="ARBA00022801"/>
    </source>
</evidence>
<name>A0ABV9JH39_9GAMM</name>
<reference evidence="5" key="1">
    <citation type="journal article" date="2019" name="Int. J. Syst. Evol. Microbiol.">
        <title>The Global Catalogue of Microorganisms (GCM) 10K type strain sequencing project: providing services to taxonomists for standard genome sequencing and annotation.</title>
        <authorList>
            <consortium name="The Broad Institute Genomics Platform"/>
            <consortium name="The Broad Institute Genome Sequencing Center for Infectious Disease"/>
            <person name="Wu L."/>
            <person name="Ma J."/>
        </authorList>
    </citation>
    <scope>NUCLEOTIDE SEQUENCE [LARGE SCALE GENOMIC DNA]</scope>
    <source>
        <strain evidence="5">DT28</strain>
    </source>
</reference>
<evidence type="ECO:0000259" key="3">
    <source>
        <dbReference type="Pfam" id="PF00930"/>
    </source>
</evidence>
<dbReference type="EMBL" id="JBHSGB010000002">
    <property type="protein sequence ID" value="MFC4653999.1"/>
    <property type="molecule type" value="Genomic_DNA"/>
</dbReference>